<keyword evidence="1" id="KW-0472">Membrane</keyword>
<accession>A0A7W9MKH2</accession>
<gene>
    <name evidence="2" type="ORF">F4562_006561</name>
</gene>
<sequence>MGAVGSGAELGGLAALGHALYLSQMVALPYTMIRLKRAVSPQLELIPAGAFVEPAVTPSMTTCRW</sequence>
<evidence type="ECO:0000256" key="1">
    <source>
        <dbReference type="SAM" id="Phobius"/>
    </source>
</evidence>
<organism evidence="2 3">
    <name type="scientific">Streptosporangium becharense</name>
    <dbReference type="NCBI Taxonomy" id="1816182"/>
    <lineage>
        <taxon>Bacteria</taxon>
        <taxon>Bacillati</taxon>
        <taxon>Actinomycetota</taxon>
        <taxon>Actinomycetes</taxon>
        <taxon>Streptosporangiales</taxon>
        <taxon>Streptosporangiaceae</taxon>
        <taxon>Streptosporangium</taxon>
    </lineage>
</organism>
<proteinExistence type="predicted"/>
<evidence type="ECO:0000313" key="2">
    <source>
        <dbReference type="EMBL" id="MBB5823499.1"/>
    </source>
</evidence>
<dbReference type="Proteomes" id="UP000540685">
    <property type="component" value="Unassembled WGS sequence"/>
</dbReference>
<feature type="transmembrane region" description="Helical" evidence="1">
    <location>
        <begin position="12"/>
        <end position="33"/>
    </location>
</feature>
<dbReference type="AlphaFoldDB" id="A0A7W9MKH2"/>
<keyword evidence="3" id="KW-1185">Reference proteome</keyword>
<dbReference type="EMBL" id="JACHMP010000001">
    <property type="protein sequence ID" value="MBB5823499.1"/>
    <property type="molecule type" value="Genomic_DNA"/>
</dbReference>
<evidence type="ECO:0000313" key="3">
    <source>
        <dbReference type="Proteomes" id="UP000540685"/>
    </source>
</evidence>
<name>A0A7W9MKH2_9ACTN</name>
<reference evidence="2 3" key="1">
    <citation type="submission" date="2020-08" db="EMBL/GenBank/DDBJ databases">
        <title>Sequencing the genomes of 1000 actinobacteria strains.</title>
        <authorList>
            <person name="Klenk H.-P."/>
        </authorList>
    </citation>
    <scope>NUCLEOTIDE SEQUENCE [LARGE SCALE GENOMIC DNA]</scope>
    <source>
        <strain evidence="2 3">DSM 46887</strain>
    </source>
</reference>
<keyword evidence="1" id="KW-1133">Transmembrane helix</keyword>
<comment type="caution">
    <text evidence="2">The sequence shown here is derived from an EMBL/GenBank/DDBJ whole genome shotgun (WGS) entry which is preliminary data.</text>
</comment>
<protein>
    <submittedName>
        <fullName evidence="2">Uncharacterized protein</fullName>
    </submittedName>
</protein>
<keyword evidence="1" id="KW-0812">Transmembrane</keyword>